<dbReference type="EMBL" id="CP121689">
    <property type="protein sequence ID" value="WZL76589.1"/>
    <property type="molecule type" value="Genomic_DNA"/>
</dbReference>
<sequence length="277" mass="31159">MKTSFAVSIQKTQFGAIAFGESFQDIASTLKSLGYEGIELAIRDPQSIDQEKIINTVKELELAVPAIGTGQAFIEEGLSLSSLNNKIWEKAVARLKEHILFASHLNSIVIVGLLRGNLPTETEKEKRNEALERFKKALIDCGKLAQKKGVKIVVEPLNRYEVNFLHTIEETLQFLQELGVDNIGILADSFHMNIEEVNLYQSIVKANQRLWHFHIADSNRWAPGFGHLDFKPLLQALQEINYQGFISAEIIQKPSFLGAARQTSTYLKNLLSELRLI</sequence>
<reference evidence="3 4" key="1">
    <citation type="submission" date="2023-03" db="EMBL/GenBank/DDBJ databases">
        <title>Novel Species.</title>
        <authorList>
            <person name="Ma S."/>
        </authorList>
    </citation>
    <scope>NUCLEOTIDE SEQUENCE [LARGE SCALE GENOMIC DNA]</scope>
    <source>
        <strain evidence="3 4">B11</strain>
    </source>
</reference>
<dbReference type="InterPro" id="IPR036237">
    <property type="entry name" value="Xyl_isomerase-like_sf"/>
</dbReference>
<feature type="domain" description="Xylose isomerase-like TIM barrel" evidence="2">
    <location>
        <begin position="30"/>
        <end position="254"/>
    </location>
</feature>
<accession>A0ABZ2YC59</accession>
<dbReference type="Proteomes" id="UP001461341">
    <property type="component" value="Chromosome"/>
</dbReference>
<dbReference type="Pfam" id="PF01261">
    <property type="entry name" value="AP_endonuc_2"/>
    <property type="match status" value="1"/>
</dbReference>
<dbReference type="InterPro" id="IPR050417">
    <property type="entry name" value="Sugar_Epim/Isomerase"/>
</dbReference>
<dbReference type="InterPro" id="IPR053560">
    <property type="entry name" value="Hyi_epimerase/isomerase"/>
</dbReference>
<dbReference type="GO" id="GO:0016853">
    <property type="term" value="F:isomerase activity"/>
    <property type="evidence" value="ECO:0007669"/>
    <property type="project" value="UniProtKB-KW"/>
</dbReference>
<name>A0ABZ2YC59_9BACT</name>
<evidence type="ECO:0000313" key="3">
    <source>
        <dbReference type="EMBL" id="WZL76589.1"/>
    </source>
</evidence>
<gene>
    <name evidence="3" type="primary">iolO</name>
    <name evidence="3" type="ORF">QBE54_02325</name>
</gene>
<evidence type="ECO:0000256" key="1">
    <source>
        <dbReference type="ARBA" id="ARBA00023235"/>
    </source>
</evidence>
<dbReference type="SUPFAM" id="SSF51658">
    <property type="entry name" value="Xylose isomerase-like"/>
    <property type="match status" value="1"/>
</dbReference>
<dbReference type="Gene3D" id="3.20.20.150">
    <property type="entry name" value="Divalent-metal-dependent TIM barrel enzymes"/>
    <property type="match status" value="1"/>
</dbReference>
<dbReference type="RefSeq" id="WP_369018753.1">
    <property type="nucleotide sequence ID" value="NZ_CP121689.1"/>
</dbReference>
<dbReference type="InterPro" id="IPR013022">
    <property type="entry name" value="Xyl_isomerase-like_TIM-brl"/>
</dbReference>
<protein>
    <submittedName>
        <fullName evidence="3">5-keto-L-gluconate epimerase</fullName>
        <ecNumber evidence="3">5.1.3.-</ecNumber>
    </submittedName>
</protein>
<dbReference type="PANTHER" id="PTHR43489">
    <property type="entry name" value="ISOMERASE"/>
    <property type="match status" value="1"/>
</dbReference>
<keyword evidence="1 3" id="KW-0413">Isomerase</keyword>
<evidence type="ECO:0000259" key="2">
    <source>
        <dbReference type="Pfam" id="PF01261"/>
    </source>
</evidence>
<keyword evidence="4" id="KW-1185">Reference proteome</keyword>
<dbReference type="EC" id="5.1.3.-" evidence="3"/>
<organism evidence="3 4">
    <name type="scientific">Thermatribacter velox</name>
    <dbReference type="NCBI Taxonomy" id="3039681"/>
    <lineage>
        <taxon>Bacteria</taxon>
        <taxon>Pseudomonadati</taxon>
        <taxon>Atribacterota</taxon>
        <taxon>Atribacteria</taxon>
        <taxon>Atribacterales</taxon>
        <taxon>Thermatribacteraceae</taxon>
        <taxon>Thermatribacter</taxon>
    </lineage>
</organism>
<evidence type="ECO:0000313" key="4">
    <source>
        <dbReference type="Proteomes" id="UP001461341"/>
    </source>
</evidence>
<dbReference type="NCBIfam" id="NF041099">
    <property type="entry name" value="keto_glucon_epim_IolO"/>
    <property type="match status" value="1"/>
</dbReference>
<proteinExistence type="predicted"/>
<dbReference type="PANTHER" id="PTHR43489:SF7">
    <property type="entry name" value="3-DEHYDRO-D-GULOSIDE 4-EPIMERASE-RELATED"/>
    <property type="match status" value="1"/>
</dbReference>